<reference evidence="2 3" key="1">
    <citation type="journal article" date="2015" name="Int. J. Syst. Evol. Microbiol.">
        <title>Novibacillus thermophilus gen. nov., sp. nov., a Gram-staining-negative and moderately thermophilic member of the family Thermoactinomycetaceae.</title>
        <authorList>
            <person name="Yang G."/>
            <person name="Chen J."/>
            <person name="Zhou S."/>
        </authorList>
    </citation>
    <scope>NUCLEOTIDE SEQUENCE [LARGE SCALE GENOMIC DNA]</scope>
    <source>
        <strain evidence="2 3">SG-1</strain>
    </source>
</reference>
<feature type="transmembrane region" description="Helical" evidence="1">
    <location>
        <begin position="12"/>
        <end position="34"/>
    </location>
</feature>
<evidence type="ECO:0000256" key="1">
    <source>
        <dbReference type="SAM" id="Phobius"/>
    </source>
</evidence>
<feature type="transmembrane region" description="Helical" evidence="1">
    <location>
        <begin position="164"/>
        <end position="188"/>
    </location>
</feature>
<dbReference type="AlphaFoldDB" id="A0A1U9K5D9"/>
<dbReference type="RefSeq" id="WP_077719061.1">
    <property type="nucleotide sequence ID" value="NZ_CP019699.1"/>
</dbReference>
<accession>A0A1U9K5D9</accession>
<keyword evidence="1" id="KW-0812">Transmembrane</keyword>
<feature type="transmembrane region" description="Helical" evidence="1">
    <location>
        <begin position="54"/>
        <end position="74"/>
    </location>
</feature>
<dbReference type="EMBL" id="CP019699">
    <property type="protein sequence ID" value="AQS55244.1"/>
    <property type="molecule type" value="Genomic_DNA"/>
</dbReference>
<feature type="transmembrane region" description="Helical" evidence="1">
    <location>
        <begin position="109"/>
        <end position="133"/>
    </location>
</feature>
<dbReference type="OrthoDB" id="154912at2"/>
<keyword evidence="1" id="KW-1133">Transmembrane helix</keyword>
<dbReference type="Pfam" id="PF19700">
    <property type="entry name" value="DUF6198"/>
    <property type="match status" value="1"/>
</dbReference>
<dbReference type="STRING" id="1471761.B0W44_05075"/>
<dbReference type="PANTHER" id="PTHR40078">
    <property type="entry name" value="INTEGRAL MEMBRANE PROTEIN-RELATED"/>
    <property type="match status" value="1"/>
</dbReference>
<protein>
    <recommendedName>
        <fullName evidence="4">YitT family protein</fullName>
    </recommendedName>
</protein>
<evidence type="ECO:0008006" key="4">
    <source>
        <dbReference type="Google" id="ProtNLM"/>
    </source>
</evidence>
<dbReference type="Proteomes" id="UP000188603">
    <property type="component" value="Chromosome"/>
</dbReference>
<keyword evidence="1" id="KW-0472">Membrane</keyword>
<dbReference type="InterPro" id="IPR038750">
    <property type="entry name" value="YczE/YyaS-like"/>
</dbReference>
<keyword evidence="3" id="KW-1185">Reference proteome</keyword>
<evidence type="ECO:0000313" key="2">
    <source>
        <dbReference type="EMBL" id="AQS55244.1"/>
    </source>
</evidence>
<name>A0A1U9K5D9_9BACL</name>
<feature type="transmembrane region" description="Helical" evidence="1">
    <location>
        <begin position="81"/>
        <end position="103"/>
    </location>
</feature>
<evidence type="ECO:0000313" key="3">
    <source>
        <dbReference type="Proteomes" id="UP000188603"/>
    </source>
</evidence>
<dbReference type="PANTHER" id="PTHR40078:SF1">
    <property type="entry name" value="INTEGRAL MEMBRANE PROTEIN"/>
    <property type="match status" value="1"/>
</dbReference>
<gene>
    <name evidence="2" type="ORF">B0W44_05075</name>
</gene>
<organism evidence="2 3">
    <name type="scientific">Novibacillus thermophilus</name>
    <dbReference type="NCBI Taxonomy" id="1471761"/>
    <lineage>
        <taxon>Bacteria</taxon>
        <taxon>Bacillati</taxon>
        <taxon>Bacillota</taxon>
        <taxon>Bacilli</taxon>
        <taxon>Bacillales</taxon>
        <taxon>Thermoactinomycetaceae</taxon>
        <taxon>Novibacillus</taxon>
    </lineage>
</organism>
<dbReference type="KEGG" id="ntr:B0W44_05075"/>
<sequence>MPYVERKRELLLRYAVFFTGMTILALGIVFSIQAHLGVSPWDVLHIGLSYTTPLTVGGANIAAGITIVLLTVVLERRRPTVGCLINMVYIGLCIDFFFFLGWVPVFEQVWAQSLMLCIGIGMMGFGSGMYVAARCGAGPRDGLTLALGKKLGWSVRKVRTALELTALLIGWWLGGPVFFGTLVASLAIGPVMQWSMQLWEKWIERMLGRGVAVENLDKGTLRLNDHDGFGRQVR</sequence>
<proteinExistence type="predicted"/>